<reference evidence="3" key="1">
    <citation type="submission" date="2015-01" db="EMBL/GenBank/DDBJ databases">
        <authorList>
            <person name="Aksoy S."/>
            <person name="Warren W."/>
            <person name="Wilson R.K."/>
        </authorList>
    </citation>
    <scope>NUCLEOTIDE SEQUENCE [LARGE SCALE GENOMIC DNA]</scope>
    <source>
        <strain evidence="3">IAEA</strain>
    </source>
</reference>
<dbReference type="EnsemblMetazoa" id="GPPI017862-RA">
    <property type="protein sequence ID" value="GPPI017862-PA"/>
    <property type="gene ID" value="GPPI017862"/>
</dbReference>
<keyword evidence="1" id="KW-0812">Transmembrane</keyword>
<proteinExistence type="predicted"/>
<evidence type="ECO:0000313" key="3">
    <source>
        <dbReference type="Proteomes" id="UP000092460"/>
    </source>
</evidence>
<evidence type="ECO:0000256" key="1">
    <source>
        <dbReference type="SAM" id="Phobius"/>
    </source>
</evidence>
<keyword evidence="3" id="KW-1185">Reference proteome</keyword>
<evidence type="ECO:0000313" key="2">
    <source>
        <dbReference type="EnsemblMetazoa" id="GPPI017862-PA"/>
    </source>
</evidence>
<sequence length="74" mass="8496">MVVMQEEESIRIIYDGSSDGGNREAAYIWIILCVYIVGWSMTISGLTGKERQTVANGAYDFRFIIYVRKSPNRR</sequence>
<protein>
    <submittedName>
        <fullName evidence="2">Uncharacterized protein</fullName>
    </submittedName>
</protein>
<keyword evidence="1" id="KW-1133">Transmembrane helix</keyword>
<dbReference type="Proteomes" id="UP000092460">
    <property type="component" value="Unassembled WGS sequence"/>
</dbReference>
<reference evidence="2" key="2">
    <citation type="submission" date="2020-05" db="UniProtKB">
        <authorList>
            <consortium name="EnsemblMetazoa"/>
        </authorList>
    </citation>
    <scope>IDENTIFICATION</scope>
    <source>
        <strain evidence="2">IAEA</strain>
    </source>
</reference>
<accession>A0A1B0B3S3</accession>
<dbReference type="EMBL" id="JXJN01007979">
    <property type="status" value="NOT_ANNOTATED_CDS"/>
    <property type="molecule type" value="Genomic_DNA"/>
</dbReference>
<name>A0A1B0B3S3_9MUSC</name>
<feature type="transmembrane region" description="Helical" evidence="1">
    <location>
        <begin position="26"/>
        <end position="46"/>
    </location>
</feature>
<dbReference type="VEuPathDB" id="VectorBase:GPPI017862"/>
<organism evidence="2 3">
    <name type="scientific">Glossina palpalis gambiensis</name>
    <dbReference type="NCBI Taxonomy" id="67801"/>
    <lineage>
        <taxon>Eukaryota</taxon>
        <taxon>Metazoa</taxon>
        <taxon>Ecdysozoa</taxon>
        <taxon>Arthropoda</taxon>
        <taxon>Hexapoda</taxon>
        <taxon>Insecta</taxon>
        <taxon>Pterygota</taxon>
        <taxon>Neoptera</taxon>
        <taxon>Endopterygota</taxon>
        <taxon>Diptera</taxon>
        <taxon>Brachycera</taxon>
        <taxon>Muscomorpha</taxon>
        <taxon>Hippoboscoidea</taxon>
        <taxon>Glossinidae</taxon>
        <taxon>Glossina</taxon>
    </lineage>
</organism>
<dbReference type="AlphaFoldDB" id="A0A1B0B3S3"/>
<keyword evidence="1" id="KW-0472">Membrane</keyword>